<comment type="caution">
    <text evidence="1">The sequence shown here is derived from an EMBL/GenBank/DDBJ whole genome shotgun (WGS) entry which is preliminary data.</text>
</comment>
<dbReference type="OrthoDB" id="281728at2"/>
<name>A0A3L7A2K6_9MICO</name>
<dbReference type="EMBL" id="RCUX01000011">
    <property type="protein sequence ID" value="RLP74294.1"/>
    <property type="molecule type" value="Genomic_DNA"/>
</dbReference>
<reference evidence="1 2" key="1">
    <citation type="submission" date="2018-10" db="EMBL/GenBank/DDBJ databases">
        <authorList>
            <person name="Li J."/>
        </authorList>
    </citation>
    <scope>NUCLEOTIDE SEQUENCE [LARGE SCALE GENOMIC DNA]</scope>
    <source>
        <strain evidence="1 2">IF 016277</strain>
    </source>
</reference>
<organism evidence="1 2">
    <name type="scientific">Mycetocola tolaasinivorans</name>
    <dbReference type="NCBI Taxonomy" id="76635"/>
    <lineage>
        <taxon>Bacteria</taxon>
        <taxon>Bacillati</taxon>
        <taxon>Actinomycetota</taxon>
        <taxon>Actinomycetes</taxon>
        <taxon>Micrococcales</taxon>
        <taxon>Microbacteriaceae</taxon>
        <taxon>Mycetocola</taxon>
    </lineage>
</organism>
<accession>A0A3L7A2K6</accession>
<evidence type="ECO:0000313" key="1">
    <source>
        <dbReference type="EMBL" id="RLP74294.1"/>
    </source>
</evidence>
<dbReference type="RefSeq" id="WP_121649376.1">
    <property type="nucleotide sequence ID" value="NZ_RCUX01000011.1"/>
</dbReference>
<evidence type="ECO:0000313" key="2">
    <source>
        <dbReference type="Proteomes" id="UP000272503"/>
    </source>
</evidence>
<protein>
    <submittedName>
        <fullName evidence="1">Uncharacterized protein</fullName>
    </submittedName>
</protein>
<gene>
    <name evidence="1" type="ORF">D9V32_13130</name>
</gene>
<keyword evidence="2" id="KW-1185">Reference proteome</keyword>
<dbReference type="AlphaFoldDB" id="A0A3L7A2K6"/>
<dbReference type="Proteomes" id="UP000272503">
    <property type="component" value="Unassembled WGS sequence"/>
</dbReference>
<sequence>MTSRTGREQLHDSIRDYEAGDFAVSRIIDCVCTCGNEVFALGYDDEQGVAVRLCSNCDTEVALLDSADLLDRADSDIELDAAECTCDGTDFTVAVGFAIEGEDVRWVSVGLRCEDCAIAGVYTDWAIDYSPSMQLLERV</sequence>
<proteinExistence type="predicted"/>